<accession>A0A5B7EGJ9</accession>
<sequence>MYKWREARDVAMATVCAAVNKQTTARNVPQCACSAYHQQEGFQREAEQSSDCLHKNRQHN</sequence>
<keyword evidence="2" id="KW-1185">Reference proteome</keyword>
<organism evidence="1 2">
    <name type="scientific">Portunus trituberculatus</name>
    <name type="common">Swimming crab</name>
    <name type="synonym">Neptunus trituberculatus</name>
    <dbReference type="NCBI Taxonomy" id="210409"/>
    <lineage>
        <taxon>Eukaryota</taxon>
        <taxon>Metazoa</taxon>
        <taxon>Ecdysozoa</taxon>
        <taxon>Arthropoda</taxon>
        <taxon>Crustacea</taxon>
        <taxon>Multicrustacea</taxon>
        <taxon>Malacostraca</taxon>
        <taxon>Eumalacostraca</taxon>
        <taxon>Eucarida</taxon>
        <taxon>Decapoda</taxon>
        <taxon>Pleocyemata</taxon>
        <taxon>Brachyura</taxon>
        <taxon>Eubrachyura</taxon>
        <taxon>Portunoidea</taxon>
        <taxon>Portunidae</taxon>
        <taxon>Portuninae</taxon>
        <taxon>Portunus</taxon>
    </lineage>
</organism>
<evidence type="ECO:0000313" key="2">
    <source>
        <dbReference type="Proteomes" id="UP000324222"/>
    </source>
</evidence>
<proteinExistence type="predicted"/>
<dbReference type="Proteomes" id="UP000324222">
    <property type="component" value="Unassembled WGS sequence"/>
</dbReference>
<comment type="caution">
    <text evidence="1">The sequence shown here is derived from an EMBL/GenBank/DDBJ whole genome shotgun (WGS) entry which is preliminary data.</text>
</comment>
<name>A0A5B7EGJ9_PORTR</name>
<evidence type="ECO:0000313" key="1">
    <source>
        <dbReference type="EMBL" id="MPC31654.1"/>
    </source>
</evidence>
<dbReference type="EMBL" id="VSRR010002480">
    <property type="protein sequence ID" value="MPC31654.1"/>
    <property type="molecule type" value="Genomic_DNA"/>
</dbReference>
<reference evidence="1 2" key="1">
    <citation type="submission" date="2019-05" db="EMBL/GenBank/DDBJ databases">
        <title>Another draft genome of Portunus trituberculatus and its Hox gene families provides insights of decapod evolution.</title>
        <authorList>
            <person name="Jeong J.-H."/>
            <person name="Song I."/>
            <person name="Kim S."/>
            <person name="Choi T."/>
            <person name="Kim D."/>
            <person name="Ryu S."/>
            <person name="Kim W."/>
        </authorList>
    </citation>
    <scope>NUCLEOTIDE SEQUENCE [LARGE SCALE GENOMIC DNA]</scope>
    <source>
        <tissue evidence="1">Muscle</tissue>
    </source>
</reference>
<protein>
    <submittedName>
        <fullName evidence="1">Uncharacterized protein</fullName>
    </submittedName>
</protein>
<dbReference type="AlphaFoldDB" id="A0A5B7EGJ9"/>
<gene>
    <name evidence="1" type="ORF">E2C01_024950</name>
</gene>